<keyword evidence="3" id="KW-0547">Nucleotide-binding</keyword>
<keyword evidence="4" id="KW-0418">Kinase</keyword>
<gene>
    <name evidence="7" type="ORF">EB796_018880</name>
</gene>
<dbReference type="Proteomes" id="UP000593567">
    <property type="component" value="Unassembled WGS sequence"/>
</dbReference>
<evidence type="ECO:0000313" key="8">
    <source>
        <dbReference type="Proteomes" id="UP000593567"/>
    </source>
</evidence>
<dbReference type="PROSITE" id="PS50011">
    <property type="entry name" value="PROTEIN_KINASE_DOM"/>
    <property type="match status" value="1"/>
</dbReference>
<dbReference type="AlphaFoldDB" id="A0A7J7J9A0"/>
<dbReference type="InterPro" id="IPR000719">
    <property type="entry name" value="Prot_kinase_dom"/>
</dbReference>
<dbReference type="SUPFAM" id="SSF56112">
    <property type="entry name" value="Protein kinase-like (PK-like)"/>
    <property type="match status" value="1"/>
</dbReference>
<dbReference type="GO" id="GO:0004674">
    <property type="term" value="F:protein serine/threonine kinase activity"/>
    <property type="evidence" value="ECO:0007669"/>
    <property type="project" value="UniProtKB-KW"/>
</dbReference>
<name>A0A7J7J9A0_BUGNE</name>
<dbReference type="OrthoDB" id="275301at2759"/>
<accession>A0A7J7J9A0</accession>
<keyword evidence="2" id="KW-0808">Transferase</keyword>
<keyword evidence="5" id="KW-0067">ATP-binding</keyword>
<sequence>MILLCTHAYYIDYILIKDKLQTYKRYGKQKNFTYKLKWIRIKKITKLLEDIIKIKDIDEDTLSNCLDSIDLDNITQLLEQTRGERNSTALHSSSGKGSSSIALLPLRGLPQSSRMTLLTFQDEDGLTALHMEVLAGHTQTVLVLKGNLLPEQRLDLLRVQDNSGDTVLHLASIKLDDTSVMDALLGCGEVSDYLDVLSLRNKKGNTSLHSAVSRFVSSPRKGILVLDCTLQQLPAFLQKHVLEITNILEKTAVEMATEYNSSMMVEYLKDLHSTALNKTESKADKLSCKTDDQMILLKEGHGYSIYKQFDAKLQKHLAVKKYWLDGMNTRFSELIKQLQKETSVIAKLNHKRIVQFIREEMDPSTFCLYMEFMPNGSVSARIEKTGPFPEATTKKCALQILEGLEYLHARRIIHRHLKGATVVEMLTGHPPWHQCGIYEAITKIATLKTADYQLSSTISDEAQEFLDKAFIPDDKQRPNCGELLTHKWFVTKPTQETVTDKPSTSTSVEFEDQNIALAQQPKNLTQEMKLLEKKDSWILLGRGPFGSVFFSRWINWYKTCCKNHSNIPNREQ</sequence>
<dbReference type="EMBL" id="VXIV02002801">
    <property type="protein sequence ID" value="KAF6022812.1"/>
    <property type="molecule type" value="Genomic_DNA"/>
</dbReference>
<comment type="caution">
    <text evidence="7">The sequence shown here is derived from an EMBL/GenBank/DDBJ whole genome shotgun (WGS) entry which is preliminary data.</text>
</comment>
<dbReference type="Gene3D" id="1.10.510.10">
    <property type="entry name" value="Transferase(Phosphotransferase) domain 1"/>
    <property type="match status" value="2"/>
</dbReference>
<keyword evidence="1" id="KW-0723">Serine/threonine-protein kinase</keyword>
<keyword evidence="8" id="KW-1185">Reference proteome</keyword>
<feature type="domain" description="Protein kinase" evidence="6">
    <location>
        <begin position="291"/>
        <end position="572"/>
    </location>
</feature>
<evidence type="ECO:0000256" key="5">
    <source>
        <dbReference type="ARBA" id="ARBA00022840"/>
    </source>
</evidence>
<evidence type="ECO:0000313" key="7">
    <source>
        <dbReference type="EMBL" id="KAF6022812.1"/>
    </source>
</evidence>
<evidence type="ECO:0000256" key="3">
    <source>
        <dbReference type="ARBA" id="ARBA00022741"/>
    </source>
</evidence>
<reference evidence="7" key="1">
    <citation type="submission" date="2020-06" db="EMBL/GenBank/DDBJ databases">
        <title>Draft genome of Bugula neritina, a colonial animal packing powerful symbionts and potential medicines.</title>
        <authorList>
            <person name="Rayko M."/>
        </authorList>
    </citation>
    <scope>NUCLEOTIDE SEQUENCE [LARGE SCALE GENOMIC DNA]</scope>
    <source>
        <strain evidence="7">Kwan_BN1</strain>
    </source>
</reference>
<organism evidence="7 8">
    <name type="scientific">Bugula neritina</name>
    <name type="common">Brown bryozoan</name>
    <name type="synonym">Sertularia neritina</name>
    <dbReference type="NCBI Taxonomy" id="10212"/>
    <lineage>
        <taxon>Eukaryota</taxon>
        <taxon>Metazoa</taxon>
        <taxon>Spiralia</taxon>
        <taxon>Lophotrochozoa</taxon>
        <taxon>Bryozoa</taxon>
        <taxon>Gymnolaemata</taxon>
        <taxon>Cheilostomatida</taxon>
        <taxon>Flustrina</taxon>
        <taxon>Buguloidea</taxon>
        <taxon>Bugulidae</taxon>
        <taxon>Bugula</taxon>
    </lineage>
</organism>
<evidence type="ECO:0000256" key="2">
    <source>
        <dbReference type="ARBA" id="ARBA00022679"/>
    </source>
</evidence>
<evidence type="ECO:0000256" key="4">
    <source>
        <dbReference type="ARBA" id="ARBA00022777"/>
    </source>
</evidence>
<dbReference type="GO" id="GO:0005524">
    <property type="term" value="F:ATP binding"/>
    <property type="evidence" value="ECO:0007669"/>
    <property type="project" value="UniProtKB-KW"/>
</dbReference>
<dbReference type="SUPFAM" id="SSF48403">
    <property type="entry name" value="Ankyrin repeat"/>
    <property type="match status" value="1"/>
</dbReference>
<dbReference type="PANTHER" id="PTHR11584:SF369">
    <property type="entry name" value="MITOGEN-ACTIVATED PROTEIN KINASE KINASE KINASE 19-RELATED"/>
    <property type="match status" value="1"/>
</dbReference>
<dbReference type="InterPro" id="IPR011009">
    <property type="entry name" value="Kinase-like_dom_sf"/>
</dbReference>
<dbReference type="InterPro" id="IPR036770">
    <property type="entry name" value="Ankyrin_rpt-contain_sf"/>
</dbReference>
<dbReference type="Gene3D" id="1.25.40.20">
    <property type="entry name" value="Ankyrin repeat-containing domain"/>
    <property type="match status" value="1"/>
</dbReference>
<dbReference type="Pfam" id="PF00069">
    <property type="entry name" value="Pkinase"/>
    <property type="match status" value="1"/>
</dbReference>
<dbReference type="PANTHER" id="PTHR11584">
    <property type="entry name" value="SERINE/THREONINE PROTEIN KINASE"/>
    <property type="match status" value="1"/>
</dbReference>
<evidence type="ECO:0000259" key="6">
    <source>
        <dbReference type="PROSITE" id="PS50011"/>
    </source>
</evidence>
<evidence type="ECO:0000256" key="1">
    <source>
        <dbReference type="ARBA" id="ARBA00022527"/>
    </source>
</evidence>
<proteinExistence type="predicted"/>
<protein>
    <submittedName>
        <fullName evidence="7">MAP3K2</fullName>
    </submittedName>
</protein>